<dbReference type="Gene3D" id="3.40.50.1820">
    <property type="entry name" value="alpha/beta hydrolase"/>
    <property type="match status" value="1"/>
</dbReference>
<name>A0A2V3UPK6_9SPHN</name>
<organism evidence="2 3">
    <name type="scientific">Blastomonas natatoria</name>
    <dbReference type="NCBI Taxonomy" id="34015"/>
    <lineage>
        <taxon>Bacteria</taxon>
        <taxon>Pseudomonadati</taxon>
        <taxon>Pseudomonadota</taxon>
        <taxon>Alphaproteobacteria</taxon>
        <taxon>Sphingomonadales</taxon>
        <taxon>Sphingomonadaceae</taxon>
        <taxon>Blastomonas</taxon>
    </lineage>
</organism>
<dbReference type="Pfam" id="PF00561">
    <property type="entry name" value="Abhydrolase_1"/>
    <property type="match status" value="1"/>
</dbReference>
<comment type="caution">
    <text evidence="2">The sequence shown here is derived from an EMBL/GenBank/DDBJ whole genome shotgun (WGS) entry which is preliminary data.</text>
</comment>
<proteinExistence type="predicted"/>
<reference evidence="2 3" key="1">
    <citation type="submission" date="2018-05" db="EMBL/GenBank/DDBJ databases">
        <title>Genomic Encyclopedia of Type Strains, Phase IV (KMG-IV): sequencing the most valuable type-strain genomes for metagenomic binning, comparative biology and taxonomic classification.</title>
        <authorList>
            <person name="Goeker M."/>
        </authorList>
    </citation>
    <scope>NUCLEOTIDE SEQUENCE [LARGE SCALE GENOMIC DNA]</scope>
    <source>
        <strain evidence="2 3">DSM 3183</strain>
    </source>
</reference>
<protein>
    <submittedName>
        <fullName evidence="2">Alpha/beta hydrolase family protein</fullName>
    </submittedName>
</protein>
<gene>
    <name evidence="2" type="ORF">C7451_11715</name>
</gene>
<dbReference type="OrthoDB" id="7389193at2"/>
<dbReference type="EMBL" id="QJJM01000017">
    <property type="protein sequence ID" value="PXW68425.1"/>
    <property type="molecule type" value="Genomic_DNA"/>
</dbReference>
<keyword evidence="2" id="KW-0378">Hydrolase</keyword>
<evidence type="ECO:0000313" key="3">
    <source>
        <dbReference type="Proteomes" id="UP000248014"/>
    </source>
</evidence>
<dbReference type="InterPro" id="IPR000073">
    <property type="entry name" value="AB_hydrolase_1"/>
</dbReference>
<dbReference type="Proteomes" id="UP000248014">
    <property type="component" value="Unassembled WGS sequence"/>
</dbReference>
<keyword evidence="3" id="KW-1185">Reference proteome</keyword>
<dbReference type="GO" id="GO:0016787">
    <property type="term" value="F:hydrolase activity"/>
    <property type="evidence" value="ECO:0007669"/>
    <property type="project" value="UniProtKB-KW"/>
</dbReference>
<dbReference type="SUPFAM" id="SSF53474">
    <property type="entry name" value="alpha/beta-Hydrolases"/>
    <property type="match status" value="1"/>
</dbReference>
<evidence type="ECO:0000259" key="1">
    <source>
        <dbReference type="Pfam" id="PF00561"/>
    </source>
</evidence>
<dbReference type="AlphaFoldDB" id="A0A2V3UPK6"/>
<feature type="domain" description="AB hydrolase-1" evidence="1">
    <location>
        <begin position="71"/>
        <end position="171"/>
    </location>
</feature>
<dbReference type="InterPro" id="IPR029058">
    <property type="entry name" value="AB_hydrolase_fold"/>
</dbReference>
<accession>A0A2V3UPK6</accession>
<sequence length="255" mass="28163">MPATQSPARPPHPLLTLSEGRAFFELGSFLALRRAMRHLPKGDGHSVIVLPGFLASDSSTRPLRGLLDDLGYSSFGWELGRNVRFDNAREQALYALLDRVHADSGRTVSLIGWSLGGLFAREMAKQSPSKVRQVISLGSPISGDRGHTNARHLFERLNGKDPEPLRQGRFRNLEEAPPVPTTSILSRSDGIVAWRGSVQKPGPKAETLEVFSSHCGLGVNPMVMYAIADRLAQQEDDWKPFARTGWRSLAFRTIE</sequence>
<evidence type="ECO:0000313" key="2">
    <source>
        <dbReference type="EMBL" id="PXW68425.1"/>
    </source>
</evidence>